<evidence type="ECO:0000313" key="1">
    <source>
        <dbReference type="EMBL" id="GAA4800319.1"/>
    </source>
</evidence>
<dbReference type="Proteomes" id="UP001501411">
    <property type="component" value="Unassembled WGS sequence"/>
</dbReference>
<keyword evidence="2" id="KW-1185">Reference proteome</keyword>
<evidence type="ECO:0000313" key="2">
    <source>
        <dbReference type="Proteomes" id="UP001501411"/>
    </source>
</evidence>
<dbReference type="EMBL" id="BAABIQ010000041">
    <property type="protein sequence ID" value="GAA4800319.1"/>
    <property type="molecule type" value="Genomic_DNA"/>
</dbReference>
<sequence length="193" mass="21810">MKEEKSLFKEYSGNKKEIYSSLIETIAGVIPVGLTVKLIEDHQRTTLFNKLSCFYQNTKDLPQAKHQYVIEKLSASKDFKRKAAELLLELIDKTVTDSNIDLLCNLYKNTAEDKISETDFIRLSIALQKCSYTDLISLVDYQNDDLNFTGRYDGSATDSLYAAGLVYQHVIGSPILYKVNNLGADMLRYGIIG</sequence>
<gene>
    <name evidence="1" type="ORF">GCM10023231_31350</name>
</gene>
<protein>
    <submittedName>
        <fullName evidence="1">Uncharacterized protein</fullName>
    </submittedName>
</protein>
<name>A0ABP9BWR1_9SPHI</name>
<comment type="caution">
    <text evidence="1">The sequence shown here is derived from an EMBL/GenBank/DDBJ whole genome shotgun (WGS) entry which is preliminary data.</text>
</comment>
<reference evidence="2" key="1">
    <citation type="journal article" date="2019" name="Int. J. Syst. Evol. Microbiol.">
        <title>The Global Catalogue of Microorganisms (GCM) 10K type strain sequencing project: providing services to taxonomists for standard genome sequencing and annotation.</title>
        <authorList>
            <consortium name="The Broad Institute Genomics Platform"/>
            <consortium name="The Broad Institute Genome Sequencing Center for Infectious Disease"/>
            <person name="Wu L."/>
            <person name="Ma J."/>
        </authorList>
    </citation>
    <scope>NUCLEOTIDE SEQUENCE [LARGE SCALE GENOMIC DNA]</scope>
    <source>
        <strain evidence="2">JCM 18200</strain>
    </source>
</reference>
<proteinExistence type="predicted"/>
<organism evidence="1 2">
    <name type="scientific">Olivibacter ginsenosidimutans</name>
    <dbReference type="NCBI Taxonomy" id="1176537"/>
    <lineage>
        <taxon>Bacteria</taxon>
        <taxon>Pseudomonadati</taxon>
        <taxon>Bacteroidota</taxon>
        <taxon>Sphingobacteriia</taxon>
        <taxon>Sphingobacteriales</taxon>
        <taxon>Sphingobacteriaceae</taxon>
        <taxon>Olivibacter</taxon>
    </lineage>
</organism>
<dbReference type="RefSeq" id="WP_345232956.1">
    <property type="nucleotide sequence ID" value="NZ_BAABIQ010000041.1"/>
</dbReference>
<accession>A0ABP9BWR1</accession>